<reference evidence="2" key="1">
    <citation type="submission" date="2021-06" db="EMBL/GenBank/DDBJ databases">
        <title>Comparative genomics, transcriptomics and evolutionary studies reveal genomic signatures of adaptation to plant cell wall in hemibiotrophic fungi.</title>
        <authorList>
            <consortium name="DOE Joint Genome Institute"/>
            <person name="Baroncelli R."/>
            <person name="Diaz J.F."/>
            <person name="Benocci T."/>
            <person name="Peng M."/>
            <person name="Battaglia E."/>
            <person name="Haridas S."/>
            <person name="Andreopoulos W."/>
            <person name="Labutti K."/>
            <person name="Pangilinan J."/>
            <person name="Floch G.L."/>
            <person name="Makela M.R."/>
            <person name="Henrissat B."/>
            <person name="Grigoriev I.V."/>
            <person name="Crouch J.A."/>
            <person name="De Vries R.P."/>
            <person name="Sukno S.A."/>
            <person name="Thon M.R."/>
        </authorList>
    </citation>
    <scope>NUCLEOTIDE SEQUENCE</scope>
    <source>
        <strain evidence="2">CBS 102054</strain>
    </source>
</reference>
<gene>
    <name evidence="2" type="ORF">BDP81DRAFT_431975</name>
</gene>
<organism evidence="2 3">
    <name type="scientific">Colletotrichum phormii</name>
    <dbReference type="NCBI Taxonomy" id="359342"/>
    <lineage>
        <taxon>Eukaryota</taxon>
        <taxon>Fungi</taxon>
        <taxon>Dikarya</taxon>
        <taxon>Ascomycota</taxon>
        <taxon>Pezizomycotina</taxon>
        <taxon>Sordariomycetes</taxon>
        <taxon>Hypocreomycetidae</taxon>
        <taxon>Glomerellales</taxon>
        <taxon>Glomerellaceae</taxon>
        <taxon>Colletotrichum</taxon>
        <taxon>Colletotrichum acutatum species complex</taxon>
    </lineage>
</organism>
<evidence type="ECO:0000313" key="2">
    <source>
        <dbReference type="EMBL" id="KAK1634771.1"/>
    </source>
</evidence>
<evidence type="ECO:0000256" key="1">
    <source>
        <dbReference type="SAM" id="MobiDB-lite"/>
    </source>
</evidence>
<accession>A0AAI9ZMK8</accession>
<sequence length="174" mass="19668">MVGFLPLPYPLAHHHPAWNLRSWCQHPTWGLEVPLALTSTGLEWHLDGGRSAHLPTSPLSFVSAWIRSYLGFTLAERLDYSFAGHSYSVSSRPMTGRFHGSCDDTSSRLPLQAQNLEPLHPPVTQAEARYQLKRPSRPMWKAQVTSARLRHKKKAKQVRHVPRPDASQQNPIIA</sequence>
<keyword evidence="3" id="KW-1185">Reference proteome</keyword>
<dbReference type="GeneID" id="85475588"/>
<dbReference type="AlphaFoldDB" id="A0AAI9ZMK8"/>
<dbReference type="EMBL" id="JAHMHQ010000014">
    <property type="protein sequence ID" value="KAK1634771.1"/>
    <property type="molecule type" value="Genomic_DNA"/>
</dbReference>
<dbReference type="Proteomes" id="UP001243989">
    <property type="component" value="Unassembled WGS sequence"/>
</dbReference>
<evidence type="ECO:0000313" key="3">
    <source>
        <dbReference type="Proteomes" id="UP001243989"/>
    </source>
</evidence>
<dbReference type="RefSeq" id="XP_060443378.1">
    <property type="nucleotide sequence ID" value="XM_060590726.1"/>
</dbReference>
<comment type="caution">
    <text evidence="2">The sequence shown here is derived from an EMBL/GenBank/DDBJ whole genome shotgun (WGS) entry which is preliminary data.</text>
</comment>
<feature type="compositionally biased region" description="Basic residues" evidence="1">
    <location>
        <begin position="149"/>
        <end position="161"/>
    </location>
</feature>
<protein>
    <submittedName>
        <fullName evidence="2">Uncharacterized protein</fullName>
    </submittedName>
</protein>
<proteinExistence type="predicted"/>
<feature type="region of interest" description="Disordered" evidence="1">
    <location>
        <begin position="149"/>
        <end position="174"/>
    </location>
</feature>
<name>A0AAI9ZMK8_9PEZI</name>